<dbReference type="Proteomes" id="UP000663699">
    <property type="component" value="Chromosome 7"/>
</dbReference>
<proteinExistence type="predicted"/>
<dbReference type="PANTHER" id="PTHR12307">
    <property type="entry name" value="PROTEIN PHOSPHATASE 1 REGULATORY SUBUNIT"/>
    <property type="match status" value="1"/>
</dbReference>
<dbReference type="InterPro" id="IPR005036">
    <property type="entry name" value="CBM21_dom"/>
</dbReference>
<reference evidence="3" key="1">
    <citation type="submission" date="2020-06" db="EMBL/GenBank/DDBJ databases">
        <title>Genomes of multiple members of Pneumocystis genus reveal paths to human pathogen Pneumocystis jirovecii.</title>
        <authorList>
            <person name="Cisse O.H."/>
            <person name="Ma L."/>
            <person name="Dekker J."/>
            <person name="Khil P."/>
            <person name="Jo J."/>
            <person name="Brenchley J."/>
            <person name="Blair R."/>
            <person name="Pahar B."/>
            <person name="Chabe M."/>
            <person name="Van Rompay K.A."/>
            <person name="Keesler R."/>
            <person name="Sukura A."/>
            <person name="Hirsch V."/>
            <person name="Kutty G."/>
            <person name="Liu Y."/>
            <person name="Peng L."/>
            <person name="Chen J."/>
            <person name="Song J."/>
            <person name="Weissenbacher-Lang C."/>
            <person name="Xu J."/>
            <person name="Upham N.S."/>
            <person name="Stajich J.E."/>
            <person name="Cuomo C.A."/>
            <person name="Cushion M.T."/>
            <person name="Kovacs J.A."/>
        </authorList>
    </citation>
    <scope>NUCLEOTIDE SEQUENCE</scope>
    <source>
        <strain evidence="3">2A</strain>
    </source>
</reference>
<dbReference type="InterPro" id="IPR050782">
    <property type="entry name" value="PP1_regulatory_subunit_3"/>
</dbReference>
<dbReference type="GO" id="GO:0008157">
    <property type="term" value="F:protein phosphatase 1 binding"/>
    <property type="evidence" value="ECO:0007669"/>
    <property type="project" value="TreeGrafter"/>
</dbReference>
<protein>
    <recommendedName>
        <fullName evidence="2">CBM21 domain-containing protein</fullName>
    </recommendedName>
</protein>
<dbReference type="Pfam" id="PF03370">
    <property type="entry name" value="CBM_21"/>
    <property type="match status" value="1"/>
</dbReference>
<dbReference type="OrthoDB" id="1881at2759"/>
<organism evidence="3 4">
    <name type="scientific">Pneumocystis wakefieldiae</name>
    <dbReference type="NCBI Taxonomy" id="38082"/>
    <lineage>
        <taxon>Eukaryota</taxon>
        <taxon>Fungi</taxon>
        <taxon>Dikarya</taxon>
        <taxon>Ascomycota</taxon>
        <taxon>Taphrinomycotina</taxon>
        <taxon>Pneumocystomycetes</taxon>
        <taxon>Pneumocystaceae</taxon>
        <taxon>Pneumocystis</taxon>
    </lineage>
</organism>
<name>A0A899FNZ2_9ASCO</name>
<evidence type="ECO:0000313" key="3">
    <source>
        <dbReference type="EMBL" id="QSL65680.1"/>
    </source>
</evidence>
<accession>A0A899FNZ2</accession>
<dbReference type="EMBL" id="CP054538">
    <property type="protein sequence ID" value="QSL65680.1"/>
    <property type="molecule type" value="Genomic_DNA"/>
</dbReference>
<dbReference type="GO" id="GO:0000164">
    <property type="term" value="C:protein phosphatase type 1 complex"/>
    <property type="evidence" value="ECO:0007669"/>
    <property type="project" value="TreeGrafter"/>
</dbReference>
<feature type="region of interest" description="Disordered" evidence="1">
    <location>
        <begin position="578"/>
        <end position="607"/>
    </location>
</feature>
<dbReference type="PANTHER" id="PTHR12307:SF36">
    <property type="entry name" value="GLYCOGEN-BINDING SUBUNIT 76A"/>
    <property type="match status" value="1"/>
</dbReference>
<evidence type="ECO:0000259" key="2">
    <source>
        <dbReference type="PROSITE" id="PS51159"/>
    </source>
</evidence>
<evidence type="ECO:0000256" key="1">
    <source>
        <dbReference type="SAM" id="MobiDB-lite"/>
    </source>
</evidence>
<evidence type="ECO:0000313" key="4">
    <source>
        <dbReference type="Proteomes" id="UP000663699"/>
    </source>
</evidence>
<dbReference type="AlphaFoldDB" id="A0A899FNZ2"/>
<feature type="domain" description="CBM21" evidence="2">
    <location>
        <begin position="280"/>
        <end position="394"/>
    </location>
</feature>
<keyword evidence="4" id="KW-1185">Reference proteome</keyword>
<dbReference type="GO" id="GO:0005979">
    <property type="term" value="P:regulation of glycogen biosynthetic process"/>
    <property type="evidence" value="ECO:0007669"/>
    <property type="project" value="TreeGrafter"/>
</dbReference>
<dbReference type="Gene3D" id="2.60.40.2440">
    <property type="entry name" value="Carbohydrate binding type-21 domain"/>
    <property type="match status" value="1"/>
</dbReference>
<feature type="compositionally biased region" description="Low complexity" evidence="1">
    <location>
        <begin position="592"/>
        <end position="607"/>
    </location>
</feature>
<sequence length="677" mass="77737">MPYMPPSCGSLNKISASALKCSVDGKIEEEYYEKNTIVWDREWGELPEIWFSTSSKQMKKDVFDTDKEDGGKERQEKQETIKNMIESMPEYVSDTLRVDNSYKYASEEEWRRKEWQSWKISEERQELQRLSSYLRKVSSSPSFESTLSAYENAAKELSQSANSEPTEKIDALEDFNGLKVVRKKSGELVKSSLKSEKHKRPQSMPSTPILHKNVQFATKLEEIKHFSQAEKPEEVSKSGLIDESYQDIYGMAFDYDLYDLKKEEKNSDLTIELVNFENRETLCLFQNVQLETVYLSSDKRHLLGRVAVKNLSFEKIVGIRFTMDFWQTISEVNAEYTDDILTKQYKDNLDRFVFNIKLHELMNIENKTLYLCVRYRIPGEEFWDNNSGMNYKIGFKRKSKMHTRPFIHFPPFSLGSRYLNDDFDEESDYHLSTFQSYKNDPIHVSQMNDSTNTKQLSRKKDNFANNFSNRYDFSTSLTAAIKASGTTNYSENKSKDSKTKDIDSYEDSIKNVDLYFSDLFLVEKPLTKSRSNTSFGNDISNTLSLSDINLSTSSQENGIECDLFKGIIVLGSDKINTQDAEPTAHTDENSEKSISSISHKKSNSSNSLPSISEFIPFSSFSRPSLFYSQSSISSVDSVSNVQQPSESKSSINLYYNHLINSSLTLETPGGTLTAIRT</sequence>
<gene>
    <name evidence="3" type="ORF">MERGE_002993</name>
</gene>
<dbReference type="GO" id="GO:2001069">
    <property type="term" value="F:glycogen binding"/>
    <property type="evidence" value="ECO:0007669"/>
    <property type="project" value="TreeGrafter"/>
</dbReference>
<dbReference type="PROSITE" id="PS51159">
    <property type="entry name" value="CBM21"/>
    <property type="match status" value="1"/>
</dbReference>
<dbReference type="InterPro" id="IPR038175">
    <property type="entry name" value="CBM21_dom_sf"/>
</dbReference>
<feature type="compositionally biased region" description="Basic and acidic residues" evidence="1">
    <location>
        <begin position="582"/>
        <end position="591"/>
    </location>
</feature>